<evidence type="ECO:0000259" key="5">
    <source>
        <dbReference type="Pfam" id="PF00370"/>
    </source>
</evidence>
<dbReference type="InterPro" id="IPR018485">
    <property type="entry name" value="FGGY_C"/>
</dbReference>
<dbReference type="STRING" id="2025994.A0A2T2ZW63"/>
<feature type="region of interest" description="Disordered" evidence="4">
    <location>
        <begin position="613"/>
        <end position="653"/>
    </location>
</feature>
<dbReference type="NCBIfam" id="TIGR01315">
    <property type="entry name" value="5C_CHO_kinase"/>
    <property type="match status" value="1"/>
</dbReference>
<dbReference type="CDD" id="cd07782">
    <property type="entry name" value="ASKHA_NBD_FGGY_D-RBK"/>
    <property type="match status" value="1"/>
</dbReference>
<evidence type="ECO:0000313" key="7">
    <source>
        <dbReference type="EMBL" id="PSR78229.1"/>
    </source>
</evidence>
<comment type="subcellular location">
    <subcellularLocation>
        <location evidence="1">Nucleus envelope</location>
    </subcellularLocation>
</comment>
<evidence type="ECO:0000256" key="1">
    <source>
        <dbReference type="ARBA" id="ARBA00004259"/>
    </source>
</evidence>
<dbReference type="InterPro" id="IPR043129">
    <property type="entry name" value="ATPase_NBD"/>
</dbReference>
<dbReference type="GO" id="GO:0016773">
    <property type="term" value="F:phosphotransferase activity, alcohol group as acceptor"/>
    <property type="evidence" value="ECO:0007669"/>
    <property type="project" value="InterPro"/>
</dbReference>
<feature type="domain" description="Carbohydrate kinase FGGY N-terminal" evidence="5">
    <location>
        <begin position="25"/>
        <end position="300"/>
    </location>
</feature>
<dbReference type="OrthoDB" id="203824at2759"/>
<evidence type="ECO:0000256" key="2">
    <source>
        <dbReference type="ARBA" id="ARBA00010186"/>
    </source>
</evidence>
<protein>
    <submittedName>
        <fullName evidence="7">Nup93/Nic96-domain-containing protein</fullName>
    </submittedName>
</protein>
<dbReference type="GO" id="GO:0016301">
    <property type="term" value="F:kinase activity"/>
    <property type="evidence" value="ECO:0007669"/>
    <property type="project" value="InterPro"/>
</dbReference>
<gene>
    <name evidence="7" type="ORF">BD289DRAFT_463385</name>
</gene>
<dbReference type="Pfam" id="PF02782">
    <property type="entry name" value="FGGY_C"/>
    <property type="match status" value="1"/>
</dbReference>
<dbReference type="Gene3D" id="3.30.420.40">
    <property type="match status" value="1"/>
</dbReference>
<dbReference type="GO" id="GO:0006606">
    <property type="term" value="P:protein import into nucleus"/>
    <property type="evidence" value="ECO:0007669"/>
    <property type="project" value="TreeGrafter"/>
</dbReference>
<dbReference type="GO" id="GO:0005643">
    <property type="term" value="C:nuclear pore"/>
    <property type="evidence" value="ECO:0007669"/>
    <property type="project" value="InterPro"/>
</dbReference>
<evidence type="ECO:0000313" key="8">
    <source>
        <dbReference type="Proteomes" id="UP000241462"/>
    </source>
</evidence>
<dbReference type="GO" id="GO:0017056">
    <property type="term" value="F:structural constituent of nuclear pore"/>
    <property type="evidence" value="ECO:0007669"/>
    <property type="project" value="InterPro"/>
</dbReference>
<dbReference type="FunCoup" id="A0A2T2ZW63">
    <property type="interactions" value="1083"/>
</dbReference>
<dbReference type="GO" id="GO:0005975">
    <property type="term" value="P:carbohydrate metabolic process"/>
    <property type="evidence" value="ECO:0007669"/>
    <property type="project" value="InterPro"/>
</dbReference>
<dbReference type="InParanoid" id="A0A2T2ZW63"/>
<feature type="region of interest" description="Disordered" evidence="4">
    <location>
        <begin position="948"/>
        <end position="975"/>
    </location>
</feature>
<dbReference type="Gene3D" id="1.20.58.2240">
    <property type="match status" value="1"/>
</dbReference>
<evidence type="ECO:0000256" key="4">
    <source>
        <dbReference type="SAM" id="MobiDB-lite"/>
    </source>
</evidence>
<dbReference type="InterPro" id="IPR006003">
    <property type="entry name" value="FGGY_RbtK-like"/>
</dbReference>
<name>A0A2T2ZW63_9PEZI</name>
<dbReference type="Pfam" id="PF00370">
    <property type="entry name" value="FGGY_N"/>
    <property type="match status" value="1"/>
</dbReference>
<feature type="compositionally biased region" description="Low complexity" evidence="4">
    <location>
        <begin position="640"/>
        <end position="649"/>
    </location>
</feature>
<comment type="similarity">
    <text evidence="2">Belongs to the nucleoporin interacting component (NIC) family.</text>
</comment>
<dbReference type="PANTHER" id="PTHR11225:SF4">
    <property type="entry name" value="NUCLEAR PORE COMPLEX PROTEIN NUP93"/>
    <property type="match status" value="1"/>
</dbReference>
<dbReference type="Pfam" id="PF04097">
    <property type="entry name" value="Nic96"/>
    <property type="match status" value="1"/>
</dbReference>
<dbReference type="EMBL" id="KZ678617">
    <property type="protein sequence ID" value="PSR78229.1"/>
    <property type="molecule type" value="Genomic_DNA"/>
</dbReference>
<keyword evidence="3" id="KW-0539">Nucleus</keyword>
<reference evidence="7 8" key="1">
    <citation type="journal article" date="2018" name="Mycol. Prog.">
        <title>Coniella lustricola, a new species from submerged detritus.</title>
        <authorList>
            <person name="Raudabaugh D.B."/>
            <person name="Iturriaga T."/>
            <person name="Carver A."/>
            <person name="Mondo S."/>
            <person name="Pangilinan J."/>
            <person name="Lipzen A."/>
            <person name="He G."/>
            <person name="Amirebrahimi M."/>
            <person name="Grigoriev I.V."/>
            <person name="Miller A.N."/>
        </authorList>
    </citation>
    <scope>NUCLEOTIDE SEQUENCE [LARGE SCALE GENOMIC DNA]</scope>
    <source>
        <strain evidence="7 8">B22-T-1</strain>
    </source>
</reference>
<sequence length="1744" mass="189033">MVATAEPRNSIDVALPTTEEHAEHYIGIDVGTGSARACIIDSTGEIKALAAQDIKLWQPVKGDAAHYEQSTTDIWNAICYCVKKVVHDSLVPASSIKGIGFDATCSLAVFSHDTDEPIPVTGPDFANDGNDRNVILWLDHRPLEETQNINSTEHNLLRYVGGTMSVEMEMPKVLWLKNHMPPALFDRCKFYDLADALTHLATGNETRSYCSTVCKQGYVPVGVDGSVKGWQEDFYHAIGLGELVQDNFKRIGGVHGVNGTYLSAGELVGTVSDKAAKELGLLPGIAVGSGVIDAYAGWIGTVGAKVKLGPDYLDESLEKNDVSQAFTRLAAVAGTSTCHLAMSKEPVFVPGVWGPYRDVLIPDYWMAEGGQSATGELLKYMLETHPAYSEALAGSKALGQNMYAYLNEYLHDMAQRAGAPFIGYLTRHYFFYGDLWGNRSPIADPNMRGAVIGMSSDKTQDGLALLYYSVMEFIALQTRQIIETMNKAGHNILSIFMSGSQCQNDILMDLIASACDMPVLVPRYVNAAVVHGAAMLGAKAASADKQGNTEPLWDIMDRMSKPGKTVRADTHAGKRKLLDVKYRVFLEQARTQQEYRKRKGAAQHPWTRSFHASTSTSLLLPPPTAAQSRDNMSLFGGGAAPAAAPSSGTPSGGLFGNLNTGSSAPSTTTTGGGLFGNLGAGNTTSTTSGSGGGGGLFGQANTAQSASTGTGLFGNATSNTAAPTATSSLFGAAPSANTAHNTNAPSASSLFGGAAAAGGNTMNATVANANANANSSIAAATPPTGAYFDSLLAKSKRQQAEGDDALLDDLPALQLGLGDLRQRLKKLSSRKPDGDRPVGRNTHYLLAASGIEPGSAVRDLGSLGFQTSRLDRSAYPGAQGELDVETYLSNLQSKTTLSMISDGLERSERDFDAFLEDNVTMEWEAQRQRIYQHFGITVKNTNGASVGQETGGFGFSKRRSQRPSSPGRSARASALGRSALNKSVIGTASRIGAHAPQFADVGAANGDGTLATAGAGDDRFSREKQLKLADKVHNLNDARQQGLPYPILSELADVAVKASEKHAENLGDAYHALVDIVGENPNAEAPGADATASERQYANWYLDPEPNSQHRVAIRKRILAGANRYLERKFMDGVEQQIVKNPHVSQPGGRPDVVAKIAAYVRLLNKNGHLAPDVVDLQSIKSGGEEQEFVWAIIYYLLRSGHVTEAVQYVNDNQSHFRSIDRSFPGFINSYASTEDRRLKRQLQDRCNTEYSQRIRNAPENTVDPYRTACYMIIGRCDLSHRSFEGFPSDVLDWLWLQFNLAREGDRSLEIAGEVYGLEQVQETIKNIGQKYFPKNKHDEAKGNFGLYFFMQVLSGMFEQAVAYLYNFVYVDAVHFAIALEYYGLLRASDGMTNDLLSHSTQGLPQVAFGRMLGYYTRDFRAANVAAAVDYIVLICLNHDDPSESKRREQVQLCYEALRELVLETREFSKLIGDIRPDGQRIPGIIENRGPLLGLEAESDLIKTITLQAARFANDNGRTTDAVLLYHLAEDYDSVVSILSLAVSETISLDIGSEPLRLDPIKPRTEADEARAPAGSSLSLAAIDDPIELARNMMQMYENERQFAQKITDVNRAACNVLLRMAEVKHLVANRDWMLGLDHIGGLGILPLEGDGDPTTVRLYAAKFSTLPQPVAANVGNLLMWTVICCTRQRERLSTGQYSGNEGTSRQLQMKLKQICQDLTAYTSHLRYRFPSGLLEALARASAD</sequence>
<keyword evidence="8" id="KW-1185">Reference proteome</keyword>
<feature type="compositionally biased region" description="Low complexity" evidence="4">
    <location>
        <begin position="962"/>
        <end position="975"/>
    </location>
</feature>
<accession>A0A2T2ZW63</accession>
<evidence type="ECO:0000256" key="3">
    <source>
        <dbReference type="ARBA" id="ARBA00023242"/>
    </source>
</evidence>
<dbReference type="Proteomes" id="UP000241462">
    <property type="component" value="Unassembled WGS sequence"/>
</dbReference>
<dbReference type="InterPro" id="IPR018484">
    <property type="entry name" value="FGGY_N"/>
</dbReference>
<proteinExistence type="inferred from homology"/>
<feature type="domain" description="Carbohydrate kinase FGGY C-terminal" evidence="6">
    <location>
        <begin position="329"/>
        <end position="541"/>
    </location>
</feature>
<dbReference type="SUPFAM" id="SSF53067">
    <property type="entry name" value="Actin-like ATPase domain"/>
    <property type="match status" value="2"/>
</dbReference>
<dbReference type="GO" id="GO:0016973">
    <property type="term" value="P:poly(A)+ mRNA export from nucleus"/>
    <property type="evidence" value="ECO:0007669"/>
    <property type="project" value="TreeGrafter"/>
</dbReference>
<dbReference type="InterPro" id="IPR007231">
    <property type="entry name" value="Nucleoporin_int_Nup93/Nic96"/>
</dbReference>
<evidence type="ECO:0000259" key="6">
    <source>
        <dbReference type="Pfam" id="PF02782"/>
    </source>
</evidence>
<dbReference type="PANTHER" id="PTHR11225">
    <property type="entry name" value="NUCLEAR PORE COMPLEX PROTEIN NUP93 NUCLEOPORIN NUP93 DEAD EYE PROTEIN"/>
    <property type="match status" value="1"/>
</dbReference>
<organism evidence="7 8">
    <name type="scientific">Coniella lustricola</name>
    <dbReference type="NCBI Taxonomy" id="2025994"/>
    <lineage>
        <taxon>Eukaryota</taxon>
        <taxon>Fungi</taxon>
        <taxon>Dikarya</taxon>
        <taxon>Ascomycota</taxon>
        <taxon>Pezizomycotina</taxon>
        <taxon>Sordariomycetes</taxon>
        <taxon>Sordariomycetidae</taxon>
        <taxon>Diaporthales</taxon>
        <taxon>Schizoparmaceae</taxon>
        <taxon>Coniella</taxon>
    </lineage>
</organism>